<evidence type="ECO:0000256" key="2">
    <source>
        <dbReference type="ARBA" id="ARBA00022969"/>
    </source>
</evidence>
<dbReference type="InterPro" id="IPR036388">
    <property type="entry name" value="WH-like_DNA-bd_sf"/>
</dbReference>
<dbReference type="STRING" id="392015.SAMN05421543_101285"/>
<sequence length="248" mass="28619">MLSLTMAMASVLRDITLVTGYMHQSFPQPLDKEQERKCFERWLKGDRAAYQELIEHNLRLVAHVAKKFDSSGIDHDDLISIGTVGLIKAVETFQPDKGTKFATYAARCIQNEILMQLRALKKTRKDVSLNSPIGMDKEGNEITIGDVLGTDADDTEEEVSKRMEIRYVLKLMDTLDERERRVIELRFGLVDGQEWTQNEVADMLGISRSYVSRLEKRALLKMFHQSYAGRRRRKPYVYHPKASGRREH</sequence>
<keyword evidence="3 7" id="KW-0805">Transcription regulation</keyword>
<dbReference type="NCBIfam" id="TIGR02937">
    <property type="entry name" value="sigma70-ECF"/>
    <property type="match status" value="1"/>
</dbReference>
<dbReference type="InterPro" id="IPR014209">
    <property type="entry name" value="RNA_pol_sigma-K"/>
</dbReference>
<dbReference type="PANTHER" id="PTHR30376:SF3">
    <property type="entry name" value="RNA POLYMERASE SIGMA FACTOR RPOH"/>
    <property type="match status" value="1"/>
</dbReference>
<dbReference type="NCBIfam" id="TIGR02846">
    <property type="entry name" value="spore_sigmaK"/>
    <property type="match status" value="1"/>
</dbReference>
<dbReference type="PROSITE" id="PS50943">
    <property type="entry name" value="HTH_CROC1"/>
    <property type="match status" value="1"/>
</dbReference>
<keyword evidence="4 7" id="KW-0731">Sigma factor</keyword>
<evidence type="ECO:0000256" key="7">
    <source>
        <dbReference type="RuleBase" id="RU362124"/>
    </source>
</evidence>
<dbReference type="PROSITE" id="PS00716">
    <property type="entry name" value="SIGMA70_2"/>
    <property type="match status" value="1"/>
</dbReference>
<dbReference type="RefSeq" id="WP_425426471.1">
    <property type="nucleotide sequence ID" value="NZ_FPBV01000001.1"/>
</dbReference>
<dbReference type="CDD" id="cd06171">
    <property type="entry name" value="Sigma70_r4"/>
    <property type="match status" value="1"/>
</dbReference>
<protein>
    <recommendedName>
        <fullName evidence="7">RNA polymerase sigma factor</fullName>
    </recommendedName>
</protein>
<evidence type="ECO:0000313" key="10">
    <source>
        <dbReference type="Proteomes" id="UP000183508"/>
    </source>
</evidence>
<accession>A0A1I7FJ34</accession>
<evidence type="ECO:0000259" key="8">
    <source>
        <dbReference type="PROSITE" id="PS50943"/>
    </source>
</evidence>
<dbReference type="NCBIfam" id="NF004471">
    <property type="entry name" value="PRK05803.1"/>
    <property type="match status" value="1"/>
</dbReference>
<evidence type="ECO:0000256" key="6">
    <source>
        <dbReference type="ARBA" id="ARBA00023163"/>
    </source>
</evidence>
<dbReference type="PIRSF" id="PIRSF000770">
    <property type="entry name" value="RNA_pol_sigma-SigE/K"/>
    <property type="match status" value="1"/>
</dbReference>
<feature type="domain" description="HTH cro/C1-type" evidence="8">
    <location>
        <begin position="195"/>
        <end position="216"/>
    </location>
</feature>
<dbReference type="Gene3D" id="1.20.120.1810">
    <property type="match status" value="1"/>
</dbReference>
<reference evidence="10" key="1">
    <citation type="submission" date="2016-10" db="EMBL/GenBank/DDBJ databases">
        <authorList>
            <person name="Varghese N."/>
        </authorList>
    </citation>
    <scope>NUCLEOTIDE SEQUENCE [LARGE SCALE GENOMIC DNA]</scope>
    <source>
        <strain evidence="10">DSM 17980</strain>
    </source>
</reference>
<dbReference type="GO" id="GO:0030435">
    <property type="term" value="P:sporulation resulting in formation of a cellular spore"/>
    <property type="evidence" value="ECO:0007669"/>
    <property type="project" value="UniProtKB-KW"/>
</dbReference>
<dbReference type="SUPFAM" id="SSF88659">
    <property type="entry name" value="Sigma3 and sigma4 domains of RNA polymerase sigma factors"/>
    <property type="match status" value="1"/>
</dbReference>
<organism evidence="9 10">
    <name type="scientific">Alicyclobacillus macrosporangiidus</name>
    <dbReference type="NCBI Taxonomy" id="392015"/>
    <lineage>
        <taxon>Bacteria</taxon>
        <taxon>Bacillati</taxon>
        <taxon>Bacillota</taxon>
        <taxon>Bacilli</taxon>
        <taxon>Bacillales</taxon>
        <taxon>Alicyclobacillaceae</taxon>
        <taxon>Alicyclobacillus</taxon>
    </lineage>
</organism>
<evidence type="ECO:0000256" key="5">
    <source>
        <dbReference type="ARBA" id="ARBA00023125"/>
    </source>
</evidence>
<dbReference type="InterPro" id="IPR000943">
    <property type="entry name" value="RNA_pol_sigma70"/>
</dbReference>
<dbReference type="Gene3D" id="1.10.10.10">
    <property type="entry name" value="Winged helix-like DNA-binding domain superfamily/Winged helix DNA-binding domain"/>
    <property type="match status" value="1"/>
</dbReference>
<dbReference type="InterPro" id="IPR013324">
    <property type="entry name" value="RNA_pol_sigma_r3/r4-like"/>
</dbReference>
<comment type="function">
    <text evidence="7">Sigma factors are initiation factors that promote the attachment of RNA polymerase to specific initiation sites and are then released.</text>
</comment>
<comment type="similarity">
    <text evidence="1 7">Belongs to the sigma-70 factor family.</text>
</comment>
<dbReference type="SUPFAM" id="SSF88946">
    <property type="entry name" value="Sigma2 domain of RNA polymerase sigma factors"/>
    <property type="match status" value="1"/>
</dbReference>
<dbReference type="InterPro" id="IPR001387">
    <property type="entry name" value="Cro/C1-type_HTH"/>
</dbReference>
<evidence type="ECO:0000256" key="3">
    <source>
        <dbReference type="ARBA" id="ARBA00023015"/>
    </source>
</evidence>
<dbReference type="EMBL" id="FPBV01000001">
    <property type="protein sequence ID" value="SFU36197.1"/>
    <property type="molecule type" value="Genomic_DNA"/>
</dbReference>
<evidence type="ECO:0000313" key="9">
    <source>
        <dbReference type="EMBL" id="SFU36197.1"/>
    </source>
</evidence>
<dbReference type="PANTHER" id="PTHR30376">
    <property type="entry name" value="SIGMA FACTOR RPOH HEAT SHOCK RELATED"/>
    <property type="match status" value="1"/>
</dbReference>
<dbReference type="InterPro" id="IPR050813">
    <property type="entry name" value="Sigma-70_Factor"/>
</dbReference>
<dbReference type="AlphaFoldDB" id="A0A1I7FJ34"/>
<dbReference type="PROSITE" id="PS00715">
    <property type="entry name" value="SIGMA70_1"/>
    <property type="match status" value="1"/>
</dbReference>
<evidence type="ECO:0000256" key="1">
    <source>
        <dbReference type="ARBA" id="ARBA00007788"/>
    </source>
</evidence>
<proteinExistence type="inferred from homology"/>
<dbReference type="InterPro" id="IPR007630">
    <property type="entry name" value="RNA_pol_sigma70_r4"/>
</dbReference>
<name>A0A1I7FJ34_9BACL</name>
<keyword evidence="10" id="KW-1185">Reference proteome</keyword>
<dbReference type="InterPro" id="IPR014284">
    <property type="entry name" value="RNA_pol_sigma-70_dom"/>
</dbReference>
<evidence type="ECO:0000256" key="4">
    <source>
        <dbReference type="ARBA" id="ARBA00023082"/>
    </source>
</evidence>
<dbReference type="Proteomes" id="UP000183508">
    <property type="component" value="Unassembled WGS sequence"/>
</dbReference>
<dbReference type="eggNOG" id="COG1191">
    <property type="taxonomic scope" value="Bacteria"/>
</dbReference>
<dbReference type="GO" id="GO:0016987">
    <property type="term" value="F:sigma factor activity"/>
    <property type="evidence" value="ECO:0007669"/>
    <property type="project" value="UniProtKB-KW"/>
</dbReference>
<dbReference type="InterPro" id="IPR007627">
    <property type="entry name" value="RNA_pol_sigma70_r2"/>
</dbReference>
<dbReference type="PRINTS" id="PR00046">
    <property type="entry name" value="SIGMA70FCT"/>
</dbReference>
<dbReference type="Pfam" id="PF04545">
    <property type="entry name" value="Sigma70_r4"/>
    <property type="match status" value="1"/>
</dbReference>
<dbReference type="InterPro" id="IPR013325">
    <property type="entry name" value="RNA_pol_sigma_r2"/>
</dbReference>
<gene>
    <name evidence="9" type="ORF">SAMN05421543_101285</name>
</gene>
<keyword evidence="2" id="KW-0749">Sporulation</keyword>
<keyword evidence="6 7" id="KW-0804">Transcription</keyword>
<dbReference type="GO" id="GO:0003677">
    <property type="term" value="F:DNA binding"/>
    <property type="evidence" value="ECO:0007669"/>
    <property type="project" value="UniProtKB-KW"/>
</dbReference>
<dbReference type="Pfam" id="PF04542">
    <property type="entry name" value="Sigma70_r2"/>
    <property type="match status" value="1"/>
</dbReference>
<dbReference type="GO" id="GO:0006352">
    <property type="term" value="P:DNA-templated transcription initiation"/>
    <property type="evidence" value="ECO:0007669"/>
    <property type="project" value="InterPro"/>
</dbReference>
<keyword evidence="5 7" id="KW-0238">DNA-binding</keyword>